<gene>
    <name evidence="1" type="ORF">M9H77_19786</name>
</gene>
<comment type="caution">
    <text evidence="1">The sequence shown here is derived from an EMBL/GenBank/DDBJ whole genome shotgun (WGS) entry which is preliminary data.</text>
</comment>
<organism evidence="1 2">
    <name type="scientific">Catharanthus roseus</name>
    <name type="common">Madagascar periwinkle</name>
    <name type="synonym">Vinca rosea</name>
    <dbReference type="NCBI Taxonomy" id="4058"/>
    <lineage>
        <taxon>Eukaryota</taxon>
        <taxon>Viridiplantae</taxon>
        <taxon>Streptophyta</taxon>
        <taxon>Embryophyta</taxon>
        <taxon>Tracheophyta</taxon>
        <taxon>Spermatophyta</taxon>
        <taxon>Magnoliopsida</taxon>
        <taxon>eudicotyledons</taxon>
        <taxon>Gunneridae</taxon>
        <taxon>Pentapetalae</taxon>
        <taxon>asterids</taxon>
        <taxon>lamiids</taxon>
        <taxon>Gentianales</taxon>
        <taxon>Apocynaceae</taxon>
        <taxon>Rauvolfioideae</taxon>
        <taxon>Vinceae</taxon>
        <taxon>Catharanthinae</taxon>
        <taxon>Catharanthus</taxon>
    </lineage>
</organism>
<dbReference type="Proteomes" id="UP001060085">
    <property type="component" value="Linkage Group LG04"/>
</dbReference>
<protein>
    <submittedName>
        <fullName evidence="1">Uncharacterized protein</fullName>
    </submittedName>
</protein>
<accession>A0ACC0BBC6</accession>
<reference evidence="2" key="1">
    <citation type="journal article" date="2023" name="Nat. Plants">
        <title>Single-cell RNA sequencing provides a high-resolution roadmap for understanding the multicellular compartmentation of specialized metabolism.</title>
        <authorList>
            <person name="Sun S."/>
            <person name="Shen X."/>
            <person name="Li Y."/>
            <person name="Li Y."/>
            <person name="Wang S."/>
            <person name="Li R."/>
            <person name="Zhang H."/>
            <person name="Shen G."/>
            <person name="Guo B."/>
            <person name="Wei J."/>
            <person name="Xu J."/>
            <person name="St-Pierre B."/>
            <person name="Chen S."/>
            <person name="Sun C."/>
        </authorList>
    </citation>
    <scope>NUCLEOTIDE SEQUENCE [LARGE SCALE GENOMIC DNA]</scope>
</reference>
<proteinExistence type="predicted"/>
<name>A0ACC0BBC6_CATRO</name>
<sequence length="168" mass="19572">MLKPCEIGWMLKRPARRGVGRYNNYNIQHNNDYDGGDVRLKVDIPSFYGNLERNDLRKSEVHQVTRYLDAIKVELMIRDRDESRFEGNRRTYDNDNVQRSNNGEDTSRRWNQGTEWNEDKGHGKKVAESKEGQKAATNPYAKSISGKCFHYVQPGHRSNECPARNLLI</sequence>
<evidence type="ECO:0000313" key="2">
    <source>
        <dbReference type="Proteomes" id="UP001060085"/>
    </source>
</evidence>
<dbReference type="EMBL" id="CM044704">
    <property type="protein sequence ID" value="KAI5669933.1"/>
    <property type="molecule type" value="Genomic_DNA"/>
</dbReference>
<evidence type="ECO:0000313" key="1">
    <source>
        <dbReference type="EMBL" id="KAI5669933.1"/>
    </source>
</evidence>
<keyword evidence="2" id="KW-1185">Reference proteome</keyword>